<dbReference type="AlphaFoldDB" id="A0A1M5T7P6"/>
<reference evidence="1 2" key="1">
    <citation type="submission" date="2016-11" db="EMBL/GenBank/DDBJ databases">
        <authorList>
            <person name="Jaros S."/>
            <person name="Januszkiewicz K."/>
            <person name="Wedrychowicz H."/>
        </authorList>
    </citation>
    <scope>NUCLEOTIDE SEQUENCE [LARGE SCALE GENOMIC DNA]</scope>
    <source>
        <strain evidence="1 2">DSM 6191</strain>
    </source>
</reference>
<name>A0A1M5T7P6_9CLOT</name>
<gene>
    <name evidence="1" type="ORF">SAMN02745941_00128</name>
</gene>
<dbReference type="RefSeq" id="WP_175550822.1">
    <property type="nucleotide sequence ID" value="NZ_FQXU01000003.1"/>
</dbReference>
<organism evidence="1 2">
    <name type="scientific">Clostridium intestinale DSM 6191</name>
    <dbReference type="NCBI Taxonomy" id="1121320"/>
    <lineage>
        <taxon>Bacteria</taxon>
        <taxon>Bacillati</taxon>
        <taxon>Bacillota</taxon>
        <taxon>Clostridia</taxon>
        <taxon>Eubacteriales</taxon>
        <taxon>Clostridiaceae</taxon>
        <taxon>Clostridium</taxon>
    </lineage>
</organism>
<evidence type="ECO:0000313" key="2">
    <source>
        <dbReference type="Proteomes" id="UP000184241"/>
    </source>
</evidence>
<dbReference type="Proteomes" id="UP000184241">
    <property type="component" value="Unassembled WGS sequence"/>
</dbReference>
<accession>A0A1M5T7P6</accession>
<sequence length="53" mass="6060">MDTNKDMLITTPLSDIISNIIAIFALRSAFNHLNKLDNDYRLEEKEALPLVVE</sequence>
<dbReference type="EMBL" id="FQXU01000003">
    <property type="protein sequence ID" value="SHH46775.1"/>
    <property type="molecule type" value="Genomic_DNA"/>
</dbReference>
<proteinExistence type="predicted"/>
<protein>
    <submittedName>
        <fullName evidence="1">Uncharacterized protein</fullName>
    </submittedName>
</protein>
<evidence type="ECO:0000313" key="1">
    <source>
        <dbReference type="EMBL" id="SHH46775.1"/>
    </source>
</evidence>